<evidence type="ECO:0000256" key="6">
    <source>
        <dbReference type="ARBA" id="ARBA00022723"/>
    </source>
</evidence>
<evidence type="ECO:0000256" key="1">
    <source>
        <dbReference type="ARBA" id="ARBA00006360"/>
    </source>
</evidence>
<keyword evidence="7" id="KW-0547">Nucleotide-binding</keyword>
<dbReference type="EMBL" id="BDGJ01000168">
    <property type="protein sequence ID" value="GAW93634.1"/>
    <property type="molecule type" value="Genomic_DNA"/>
</dbReference>
<evidence type="ECO:0000259" key="13">
    <source>
        <dbReference type="SMART" id="SM00382"/>
    </source>
</evidence>
<dbReference type="NCBIfam" id="TIGR01128">
    <property type="entry name" value="holA"/>
    <property type="match status" value="1"/>
</dbReference>
<dbReference type="PANTHER" id="PTHR11669:SF0">
    <property type="entry name" value="PROTEIN STICHEL-LIKE 2"/>
    <property type="match status" value="1"/>
</dbReference>
<dbReference type="Gene3D" id="1.10.8.60">
    <property type="match status" value="1"/>
</dbReference>
<keyword evidence="10" id="KW-0239">DNA-directed DNA polymerase</keyword>
<dbReference type="Pfam" id="PF13177">
    <property type="entry name" value="DNA_pol3_delta2"/>
    <property type="match status" value="1"/>
</dbReference>
<dbReference type="GO" id="GO:0005524">
    <property type="term" value="F:ATP binding"/>
    <property type="evidence" value="ECO:0007669"/>
    <property type="project" value="UniProtKB-KW"/>
</dbReference>
<dbReference type="Pfam" id="PF20964">
    <property type="entry name" value="DnaX_C"/>
    <property type="match status" value="1"/>
</dbReference>
<dbReference type="SMART" id="SM00382">
    <property type="entry name" value="AAA"/>
    <property type="match status" value="1"/>
</dbReference>
<dbReference type="InterPro" id="IPR003593">
    <property type="entry name" value="AAA+_ATPase"/>
</dbReference>
<dbReference type="NCBIfam" id="NF004046">
    <property type="entry name" value="PRK05563.1"/>
    <property type="match status" value="1"/>
</dbReference>
<comment type="catalytic activity">
    <reaction evidence="11">
        <text>DNA(n) + a 2'-deoxyribonucleoside 5'-triphosphate = DNA(n+1) + diphosphate</text>
        <dbReference type="Rhea" id="RHEA:22508"/>
        <dbReference type="Rhea" id="RHEA-COMP:17339"/>
        <dbReference type="Rhea" id="RHEA-COMP:17340"/>
        <dbReference type="ChEBI" id="CHEBI:33019"/>
        <dbReference type="ChEBI" id="CHEBI:61560"/>
        <dbReference type="ChEBI" id="CHEBI:173112"/>
        <dbReference type="EC" id="2.7.7.7"/>
    </reaction>
</comment>
<dbReference type="Pfam" id="PF12169">
    <property type="entry name" value="DNA_pol3_gamma3"/>
    <property type="match status" value="1"/>
</dbReference>
<comment type="similarity">
    <text evidence="1">Belongs to the DnaX/STICHEL family.</text>
</comment>
<keyword evidence="15" id="KW-1185">Reference proteome</keyword>
<name>A0A1Z5HVS9_9FIRM</name>
<feature type="domain" description="AAA+ ATPase" evidence="13">
    <location>
        <begin position="37"/>
        <end position="188"/>
    </location>
</feature>
<gene>
    <name evidence="14" type="ORF">KKC1_27620</name>
</gene>
<dbReference type="SUPFAM" id="SSF48019">
    <property type="entry name" value="post-AAA+ oligomerization domain-like"/>
    <property type="match status" value="1"/>
</dbReference>
<dbReference type="InterPro" id="IPR008921">
    <property type="entry name" value="DNA_pol3_clamp-load_cplx_C"/>
</dbReference>
<dbReference type="OrthoDB" id="9810148at2"/>
<sequence>MGYLALYRQWRPQTFREIVGQEHVTKTLQNALVAKRISHAYLFCGPRGTGKTSTAKVLAKAVNCQERTEGEPCNRCFMCKRITEGSSMDVIEIDAASNRGIDEIRDLREKVKFAPTEGKYKVYIVDEVHMLTTEAFNALLKTLEEPPAHVIFILATTEPHKIPLTILSRCQRFDFHRVSNQLIMDQVSRIVKAYQIEITPEALNLIARAASGGLRDALSILDQCMAFCSNKIEEEDVAELIGSAGESFLFALVDTIIQQRPGEALKLLDEVLQKGKDPRLLLWDLLEHLRNLLVTKVSQNPSALIISTEEMMTKIREQAEKFSLTQLFELIDVFRQYEAEIKWSNQPRLLVELAIIKGIKNVGEVEGAVSTSPKIKSSPGKGVESNSGIKENPQTLTFAEIKQRWPEVLEVVRKTKITVYAFLIEGKVQELKGNTVLVGFNQDCTFHKEKLEEKENRELIEKVLYRVFGRNLTLQCITINSDKPQRESKKSSEDDQLVQKALELFGGSLVEIKD</sequence>
<organism evidence="14 15">
    <name type="scientific">Calderihabitans maritimus</name>
    <dbReference type="NCBI Taxonomy" id="1246530"/>
    <lineage>
        <taxon>Bacteria</taxon>
        <taxon>Bacillati</taxon>
        <taxon>Bacillota</taxon>
        <taxon>Clostridia</taxon>
        <taxon>Neomoorellales</taxon>
        <taxon>Calderihabitantaceae</taxon>
        <taxon>Calderihabitans</taxon>
    </lineage>
</organism>
<dbReference type="NCBIfam" id="TIGR02397">
    <property type="entry name" value="dnaX_nterm"/>
    <property type="match status" value="1"/>
</dbReference>
<dbReference type="GO" id="GO:0009360">
    <property type="term" value="C:DNA polymerase III complex"/>
    <property type="evidence" value="ECO:0007669"/>
    <property type="project" value="InterPro"/>
</dbReference>
<accession>A0A1Z5HVS9</accession>
<dbReference type="InterPro" id="IPR012763">
    <property type="entry name" value="DNA_pol_III_sug/sutau_N"/>
</dbReference>
<dbReference type="CDD" id="cd18137">
    <property type="entry name" value="HLD_clamp_pol_III_gamma_tau"/>
    <property type="match status" value="1"/>
</dbReference>
<dbReference type="EC" id="2.7.7.7" evidence="2"/>
<dbReference type="SUPFAM" id="SSF52540">
    <property type="entry name" value="P-loop containing nucleoside triphosphate hydrolases"/>
    <property type="match status" value="1"/>
</dbReference>
<dbReference type="InterPro" id="IPR001270">
    <property type="entry name" value="ClpA/B"/>
</dbReference>
<keyword evidence="9" id="KW-0067">ATP-binding</keyword>
<dbReference type="InterPro" id="IPR048448">
    <property type="entry name" value="DnaX-like_C"/>
</dbReference>
<evidence type="ECO:0000256" key="10">
    <source>
        <dbReference type="ARBA" id="ARBA00022932"/>
    </source>
</evidence>
<comment type="caution">
    <text evidence="14">The sequence shown here is derived from an EMBL/GenBank/DDBJ whole genome shotgun (WGS) entry which is preliminary data.</text>
</comment>
<dbReference type="GO" id="GO:0003887">
    <property type="term" value="F:DNA-directed DNA polymerase activity"/>
    <property type="evidence" value="ECO:0007669"/>
    <property type="project" value="UniProtKB-KW"/>
</dbReference>
<keyword evidence="5" id="KW-0235">DNA replication</keyword>
<dbReference type="InterPro" id="IPR045085">
    <property type="entry name" value="HLD_clamp_pol_III_gamma_tau"/>
</dbReference>
<evidence type="ECO:0000256" key="3">
    <source>
        <dbReference type="ARBA" id="ARBA00022679"/>
    </source>
</evidence>
<dbReference type="InterPro" id="IPR050238">
    <property type="entry name" value="DNA_Rep/Repair_Clamp_Loader"/>
</dbReference>
<dbReference type="AlphaFoldDB" id="A0A1Z5HVS9"/>
<evidence type="ECO:0000256" key="2">
    <source>
        <dbReference type="ARBA" id="ARBA00012417"/>
    </source>
</evidence>
<dbReference type="InterPro" id="IPR027417">
    <property type="entry name" value="P-loop_NTPase"/>
</dbReference>
<dbReference type="Proteomes" id="UP000197032">
    <property type="component" value="Unassembled WGS sequence"/>
</dbReference>
<dbReference type="PRINTS" id="PR00300">
    <property type="entry name" value="CLPPROTEASEA"/>
</dbReference>
<dbReference type="FunFam" id="1.10.8.60:FF:000013">
    <property type="entry name" value="DNA polymerase III subunit gamma/tau"/>
    <property type="match status" value="1"/>
</dbReference>
<dbReference type="GO" id="GO:0046872">
    <property type="term" value="F:metal ion binding"/>
    <property type="evidence" value="ECO:0007669"/>
    <property type="project" value="UniProtKB-KW"/>
</dbReference>
<evidence type="ECO:0000256" key="11">
    <source>
        <dbReference type="ARBA" id="ARBA00049244"/>
    </source>
</evidence>
<evidence type="ECO:0000256" key="7">
    <source>
        <dbReference type="ARBA" id="ARBA00022741"/>
    </source>
</evidence>
<evidence type="ECO:0000256" key="9">
    <source>
        <dbReference type="ARBA" id="ARBA00022840"/>
    </source>
</evidence>
<dbReference type="Pfam" id="PF22608">
    <property type="entry name" value="DNAX_ATPase_lid"/>
    <property type="match status" value="1"/>
</dbReference>
<evidence type="ECO:0000256" key="5">
    <source>
        <dbReference type="ARBA" id="ARBA00022705"/>
    </source>
</evidence>
<keyword evidence="6" id="KW-0479">Metal-binding</keyword>
<dbReference type="FunFam" id="3.40.50.300:FF:000014">
    <property type="entry name" value="DNA polymerase III subunit gamma/tau"/>
    <property type="match status" value="1"/>
</dbReference>
<keyword evidence="3" id="KW-0808">Transferase</keyword>
<evidence type="ECO:0000256" key="8">
    <source>
        <dbReference type="ARBA" id="ARBA00022833"/>
    </source>
</evidence>
<dbReference type="PANTHER" id="PTHR11669">
    <property type="entry name" value="REPLICATION FACTOR C / DNA POLYMERASE III GAMMA-TAU SUBUNIT"/>
    <property type="match status" value="1"/>
</dbReference>
<dbReference type="InterPro" id="IPR022754">
    <property type="entry name" value="DNA_pol_III_gamma-3"/>
</dbReference>
<dbReference type="RefSeq" id="WP_088554725.1">
    <property type="nucleotide sequence ID" value="NZ_BDGJ01000168.1"/>
</dbReference>
<keyword evidence="4" id="KW-0548">Nucleotidyltransferase</keyword>
<dbReference type="InterPro" id="IPR005790">
    <property type="entry name" value="DNA_polIII_delta"/>
</dbReference>
<feature type="region of interest" description="Disordered" evidence="12">
    <location>
        <begin position="370"/>
        <end position="389"/>
    </location>
</feature>
<dbReference type="Gene3D" id="1.20.272.10">
    <property type="match status" value="1"/>
</dbReference>
<reference evidence="15" key="1">
    <citation type="journal article" date="2017" name="Appl. Environ. Microbiol.">
        <title>Genomic analysis of Calderihabitans maritimus KKC1, a thermophilic hydrogenogenic carboxydotrophic bacterium isolated from marine sediment.</title>
        <authorList>
            <person name="Omae K."/>
            <person name="Yoneda Y."/>
            <person name="Fukuyama Y."/>
            <person name="Yoshida T."/>
            <person name="Sako Y."/>
        </authorList>
    </citation>
    <scope>NUCLEOTIDE SEQUENCE [LARGE SCALE GENOMIC DNA]</scope>
    <source>
        <strain evidence="15">KKC1</strain>
    </source>
</reference>
<evidence type="ECO:0000256" key="12">
    <source>
        <dbReference type="SAM" id="MobiDB-lite"/>
    </source>
</evidence>
<dbReference type="GO" id="GO:0006261">
    <property type="term" value="P:DNA-templated DNA replication"/>
    <property type="evidence" value="ECO:0007669"/>
    <property type="project" value="TreeGrafter"/>
</dbReference>
<dbReference type="Gene3D" id="3.40.50.300">
    <property type="entry name" value="P-loop containing nucleotide triphosphate hydrolases"/>
    <property type="match status" value="1"/>
</dbReference>
<keyword evidence="8" id="KW-0862">Zinc</keyword>
<evidence type="ECO:0000313" key="15">
    <source>
        <dbReference type="Proteomes" id="UP000197032"/>
    </source>
</evidence>
<evidence type="ECO:0000313" key="14">
    <source>
        <dbReference type="EMBL" id="GAW93634.1"/>
    </source>
</evidence>
<evidence type="ECO:0000256" key="4">
    <source>
        <dbReference type="ARBA" id="ARBA00022695"/>
    </source>
</evidence>
<proteinExistence type="inferred from homology"/>
<protein>
    <recommendedName>
        <fullName evidence="2">DNA-directed DNA polymerase</fullName>
        <ecNumber evidence="2">2.7.7.7</ecNumber>
    </recommendedName>
</protein>
<dbReference type="GO" id="GO:0003677">
    <property type="term" value="F:DNA binding"/>
    <property type="evidence" value="ECO:0007669"/>
    <property type="project" value="InterPro"/>
</dbReference>
<dbReference type="CDD" id="cd00009">
    <property type="entry name" value="AAA"/>
    <property type="match status" value="1"/>
</dbReference>